<name>A0A484LKU2_9ASTE</name>
<dbReference type="AlphaFoldDB" id="A0A484LKU2"/>
<organism evidence="1 2">
    <name type="scientific">Cuscuta campestris</name>
    <dbReference type="NCBI Taxonomy" id="132261"/>
    <lineage>
        <taxon>Eukaryota</taxon>
        <taxon>Viridiplantae</taxon>
        <taxon>Streptophyta</taxon>
        <taxon>Embryophyta</taxon>
        <taxon>Tracheophyta</taxon>
        <taxon>Spermatophyta</taxon>
        <taxon>Magnoliopsida</taxon>
        <taxon>eudicotyledons</taxon>
        <taxon>Gunneridae</taxon>
        <taxon>Pentapetalae</taxon>
        <taxon>asterids</taxon>
        <taxon>lamiids</taxon>
        <taxon>Solanales</taxon>
        <taxon>Convolvulaceae</taxon>
        <taxon>Cuscuteae</taxon>
        <taxon>Cuscuta</taxon>
        <taxon>Cuscuta subgen. Grammica</taxon>
        <taxon>Cuscuta sect. Cleistogrammica</taxon>
    </lineage>
</organism>
<evidence type="ECO:0000313" key="1">
    <source>
        <dbReference type="EMBL" id="VFQ77055.1"/>
    </source>
</evidence>
<protein>
    <submittedName>
        <fullName evidence="1">Uncharacterized protein</fullName>
    </submittedName>
</protein>
<dbReference type="Proteomes" id="UP000595140">
    <property type="component" value="Unassembled WGS sequence"/>
</dbReference>
<reference evidence="1 2" key="1">
    <citation type="submission" date="2018-04" db="EMBL/GenBank/DDBJ databases">
        <authorList>
            <person name="Vogel A."/>
        </authorList>
    </citation>
    <scope>NUCLEOTIDE SEQUENCE [LARGE SCALE GENOMIC DNA]</scope>
</reference>
<dbReference type="EMBL" id="OOIL02001602">
    <property type="protein sequence ID" value="VFQ77055.1"/>
    <property type="molecule type" value="Genomic_DNA"/>
</dbReference>
<gene>
    <name evidence="1" type="ORF">CCAM_LOCUS18831</name>
</gene>
<evidence type="ECO:0000313" key="2">
    <source>
        <dbReference type="Proteomes" id="UP000595140"/>
    </source>
</evidence>
<sequence length="122" mass="14185">MFLRKLLICDIRRERIFAFLPDIWSNHMGNIIGKAYIWTFLTLATSQVLHRWLGRGWSTVVRGTVHGVDRLKLFRIANFLPRRRSTVFLITVDRLIISQRTVILPLGRSTVDIGTVHQVDCL</sequence>
<proteinExistence type="predicted"/>
<keyword evidence="2" id="KW-1185">Reference proteome</keyword>
<accession>A0A484LKU2</accession>